<sequence>MIFHSKLTVLRHGAAASPVEKGAPRSWSWRRMCVKQQNEEELPHPRASRPADIEKKHMERSIVVGWISEEEKNGAAAWNGSHENHFRERRSGNNLLTRPKLTKGTMSCGVHEILKGNNNVVLEMKVSTNHGGRPTVFAEGDCFRRQRRTTTFRENASKPFSVFDRRAFHCVRQRRLQVRLRERFNEGEGCSSIEKNAP</sequence>
<protein>
    <submittedName>
        <fullName evidence="1">Uncharacterized protein</fullName>
    </submittedName>
</protein>
<dbReference type="EMBL" id="CM003374">
    <property type="protein sequence ID" value="KOM40421.1"/>
    <property type="molecule type" value="Genomic_DNA"/>
</dbReference>
<evidence type="ECO:0000313" key="1">
    <source>
        <dbReference type="EMBL" id="KOM40421.1"/>
    </source>
</evidence>
<gene>
    <name evidence="1" type="ORF">LR48_Vigan04g061900</name>
</gene>
<name>A0A0L9UCI0_PHAAN</name>
<organism evidence="1 2">
    <name type="scientific">Phaseolus angularis</name>
    <name type="common">Azuki bean</name>
    <name type="synonym">Vigna angularis</name>
    <dbReference type="NCBI Taxonomy" id="3914"/>
    <lineage>
        <taxon>Eukaryota</taxon>
        <taxon>Viridiplantae</taxon>
        <taxon>Streptophyta</taxon>
        <taxon>Embryophyta</taxon>
        <taxon>Tracheophyta</taxon>
        <taxon>Spermatophyta</taxon>
        <taxon>Magnoliopsida</taxon>
        <taxon>eudicotyledons</taxon>
        <taxon>Gunneridae</taxon>
        <taxon>Pentapetalae</taxon>
        <taxon>rosids</taxon>
        <taxon>fabids</taxon>
        <taxon>Fabales</taxon>
        <taxon>Fabaceae</taxon>
        <taxon>Papilionoideae</taxon>
        <taxon>50 kb inversion clade</taxon>
        <taxon>NPAAA clade</taxon>
        <taxon>indigoferoid/millettioid clade</taxon>
        <taxon>Phaseoleae</taxon>
        <taxon>Vigna</taxon>
    </lineage>
</organism>
<dbReference type="Gramene" id="KOM40421">
    <property type="protein sequence ID" value="KOM40421"/>
    <property type="gene ID" value="LR48_Vigan04g061900"/>
</dbReference>
<accession>A0A0L9UCI0</accession>
<reference evidence="2" key="1">
    <citation type="journal article" date="2015" name="Proc. Natl. Acad. Sci. U.S.A.">
        <title>Genome sequencing of adzuki bean (Vigna angularis) provides insight into high starch and low fat accumulation and domestication.</title>
        <authorList>
            <person name="Yang K."/>
            <person name="Tian Z."/>
            <person name="Chen C."/>
            <person name="Luo L."/>
            <person name="Zhao B."/>
            <person name="Wang Z."/>
            <person name="Yu L."/>
            <person name="Li Y."/>
            <person name="Sun Y."/>
            <person name="Li W."/>
            <person name="Chen Y."/>
            <person name="Li Y."/>
            <person name="Zhang Y."/>
            <person name="Ai D."/>
            <person name="Zhao J."/>
            <person name="Shang C."/>
            <person name="Ma Y."/>
            <person name="Wu B."/>
            <person name="Wang M."/>
            <person name="Gao L."/>
            <person name="Sun D."/>
            <person name="Zhang P."/>
            <person name="Guo F."/>
            <person name="Wang W."/>
            <person name="Li Y."/>
            <person name="Wang J."/>
            <person name="Varshney R.K."/>
            <person name="Wang J."/>
            <person name="Ling H.Q."/>
            <person name="Wan P."/>
        </authorList>
    </citation>
    <scope>NUCLEOTIDE SEQUENCE</scope>
    <source>
        <strain evidence="2">cv. Jingnong 6</strain>
    </source>
</reference>
<dbReference type="Proteomes" id="UP000053144">
    <property type="component" value="Chromosome 4"/>
</dbReference>
<evidence type="ECO:0000313" key="2">
    <source>
        <dbReference type="Proteomes" id="UP000053144"/>
    </source>
</evidence>
<proteinExistence type="predicted"/>
<dbReference type="AlphaFoldDB" id="A0A0L9UCI0"/>